<protein>
    <submittedName>
        <fullName evidence="6">Simple sugar transport system ATP-binding protein</fullName>
    </submittedName>
</protein>
<dbReference type="SMART" id="SM00382">
    <property type="entry name" value="AAA"/>
    <property type="match status" value="1"/>
</dbReference>
<keyword evidence="4 6" id="KW-0067">ATP-binding</keyword>
<dbReference type="RefSeq" id="WP_081715303.1">
    <property type="nucleotide sequence ID" value="NZ_AUBJ02000001.1"/>
</dbReference>
<dbReference type="Pfam" id="PF00005">
    <property type="entry name" value="ABC_tran"/>
    <property type="match status" value="2"/>
</dbReference>
<keyword evidence="6" id="KW-0762">Sugar transport</keyword>
<dbReference type="InterPro" id="IPR003593">
    <property type="entry name" value="AAA+_ATPase"/>
</dbReference>
<keyword evidence="7" id="KW-1185">Reference proteome</keyword>
<gene>
    <name evidence="6" type="ORF">G443_000773</name>
</gene>
<keyword evidence="1" id="KW-0813">Transport</keyword>
<dbReference type="SUPFAM" id="SSF52540">
    <property type="entry name" value="P-loop containing nucleoside triphosphate hydrolases"/>
    <property type="match status" value="2"/>
</dbReference>
<dbReference type="GO" id="GO:0005524">
    <property type="term" value="F:ATP binding"/>
    <property type="evidence" value="ECO:0007669"/>
    <property type="project" value="UniProtKB-KW"/>
</dbReference>
<sequence>MTNTDNGTNHTTPRPVVRLRGITVRYPGVLANDGVDLDLAAGEIHALMGENGAGKSTLASVLYGARRPDTGTLDLFGAPTRLASPADAIAAGIGMVHQHFMLFPGLTVAENVVYGAEPLHRFGVVDRAAARRAVADLVRRYGLDLDPDALVRDLPVGVRQRVEILKLLHRGARVLILDEPTAVLTPGEADRLFTVLRGLAAEGRAVLLVTHKLGEVLAVSHRVTVLRDGRRTTVLRTEETTAGDLAAAMTGRDLDLDVVHPPGTPGEPVLEVRELTVAGRGTKPAVDAATFTVRAGEIVGIAGVAGNGQAELVAAVVGLRRARSGVVRLRGEEITHAPVADRRRRGLAYLPEDRGEVGAAGQASLADNLAAGFHRGPLLGRFGFLSPTALTRHARRIIDRFRVRTPDTRTPIAALSGGNQQKAVLGRELAHQAPLLVAEQPTRGVDIGAVQAIHAELVAYRDAGHAVLLVSAELSEIRGLSDRVLVCYDGRVVAEWDRDEATEHRIGLAMAGEAG</sequence>
<accession>A0ABT1JDC9</accession>
<dbReference type="InterPro" id="IPR027417">
    <property type="entry name" value="P-loop_NTPase"/>
</dbReference>
<dbReference type="InterPro" id="IPR050107">
    <property type="entry name" value="ABC_carbohydrate_import_ATPase"/>
</dbReference>
<proteinExistence type="predicted"/>
<dbReference type="PROSITE" id="PS00211">
    <property type="entry name" value="ABC_TRANSPORTER_1"/>
    <property type="match status" value="1"/>
</dbReference>
<reference evidence="6 7" key="1">
    <citation type="submission" date="2022-06" db="EMBL/GenBank/DDBJ databases">
        <title>Genomic Encyclopedia of Type Strains, Phase I: the one thousand microbial genomes (KMG-I) project.</title>
        <authorList>
            <person name="Kyrpides N."/>
        </authorList>
    </citation>
    <scope>NUCLEOTIDE SEQUENCE [LARGE SCALE GENOMIC DNA]</scope>
    <source>
        <strain evidence="6 7">DSM 43889</strain>
    </source>
</reference>
<feature type="domain" description="ABC transporter" evidence="5">
    <location>
        <begin position="17"/>
        <end position="253"/>
    </location>
</feature>
<dbReference type="PROSITE" id="PS50893">
    <property type="entry name" value="ABC_TRANSPORTER_2"/>
    <property type="match status" value="2"/>
</dbReference>
<evidence type="ECO:0000256" key="1">
    <source>
        <dbReference type="ARBA" id="ARBA00022448"/>
    </source>
</evidence>
<dbReference type="EMBL" id="AUBJ02000001">
    <property type="protein sequence ID" value="MCP2330503.1"/>
    <property type="molecule type" value="Genomic_DNA"/>
</dbReference>
<evidence type="ECO:0000259" key="5">
    <source>
        <dbReference type="PROSITE" id="PS50893"/>
    </source>
</evidence>
<dbReference type="InterPro" id="IPR017871">
    <property type="entry name" value="ABC_transporter-like_CS"/>
</dbReference>
<organism evidence="6 7">
    <name type="scientific">Actinoalloteichus caeruleus DSM 43889</name>
    <dbReference type="NCBI Taxonomy" id="1120930"/>
    <lineage>
        <taxon>Bacteria</taxon>
        <taxon>Bacillati</taxon>
        <taxon>Actinomycetota</taxon>
        <taxon>Actinomycetes</taxon>
        <taxon>Pseudonocardiales</taxon>
        <taxon>Pseudonocardiaceae</taxon>
        <taxon>Actinoalloteichus</taxon>
        <taxon>Actinoalloteichus cyanogriseus</taxon>
    </lineage>
</organism>
<dbReference type="Gene3D" id="3.40.50.300">
    <property type="entry name" value="P-loop containing nucleotide triphosphate hydrolases"/>
    <property type="match status" value="2"/>
</dbReference>
<evidence type="ECO:0000256" key="2">
    <source>
        <dbReference type="ARBA" id="ARBA00022737"/>
    </source>
</evidence>
<name>A0ABT1JDC9_ACTCY</name>
<dbReference type="CDD" id="cd03215">
    <property type="entry name" value="ABC_Carb_Monos_II"/>
    <property type="match status" value="1"/>
</dbReference>
<keyword evidence="3" id="KW-0547">Nucleotide-binding</keyword>
<dbReference type="PANTHER" id="PTHR43790:SF9">
    <property type="entry name" value="GALACTOFURANOSE TRANSPORTER ATP-BINDING PROTEIN YTFR"/>
    <property type="match status" value="1"/>
</dbReference>
<evidence type="ECO:0000313" key="6">
    <source>
        <dbReference type="EMBL" id="MCP2330503.1"/>
    </source>
</evidence>
<dbReference type="InterPro" id="IPR003439">
    <property type="entry name" value="ABC_transporter-like_ATP-bd"/>
</dbReference>
<dbReference type="CDD" id="cd03216">
    <property type="entry name" value="ABC_Carb_Monos_I"/>
    <property type="match status" value="1"/>
</dbReference>
<keyword evidence="2" id="KW-0677">Repeat</keyword>
<evidence type="ECO:0000256" key="3">
    <source>
        <dbReference type="ARBA" id="ARBA00022741"/>
    </source>
</evidence>
<dbReference type="Proteomes" id="UP000791080">
    <property type="component" value="Unassembled WGS sequence"/>
</dbReference>
<feature type="domain" description="ABC transporter" evidence="5">
    <location>
        <begin position="270"/>
        <end position="514"/>
    </location>
</feature>
<evidence type="ECO:0000313" key="7">
    <source>
        <dbReference type="Proteomes" id="UP000791080"/>
    </source>
</evidence>
<dbReference type="PANTHER" id="PTHR43790">
    <property type="entry name" value="CARBOHYDRATE TRANSPORT ATP-BINDING PROTEIN MG119-RELATED"/>
    <property type="match status" value="1"/>
</dbReference>
<comment type="caution">
    <text evidence="6">The sequence shown here is derived from an EMBL/GenBank/DDBJ whole genome shotgun (WGS) entry which is preliminary data.</text>
</comment>
<evidence type="ECO:0000256" key="4">
    <source>
        <dbReference type="ARBA" id="ARBA00022840"/>
    </source>
</evidence>